<dbReference type="AlphaFoldDB" id="A0A0B8P3C4"/>
<dbReference type="InterPro" id="IPR050950">
    <property type="entry name" value="HTH-type_LysR_regulators"/>
</dbReference>
<evidence type="ECO:0000256" key="4">
    <source>
        <dbReference type="ARBA" id="ARBA00023163"/>
    </source>
</evidence>
<name>A0A0B8P3C4_9VIBR</name>
<evidence type="ECO:0000256" key="1">
    <source>
        <dbReference type="ARBA" id="ARBA00009437"/>
    </source>
</evidence>
<dbReference type="Pfam" id="PF00126">
    <property type="entry name" value="HTH_1"/>
    <property type="match status" value="1"/>
</dbReference>
<evidence type="ECO:0000313" key="7">
    <source>
        <dbReference type="Proteomes" id="UP000031671"/>
    </source>
</evidence>
<dbReference type="Pfam" id="PF03466">
    <property type="entry name" value="LysR_substrate"/>
    <property type="match status" value="1"/>
</dbReference>
<dbReference type="InterPro" id="IPR036390">
    <property type="entry name" value="WH_DNA-bd_sf"/>
</dbReference>
<dbReference type="PANTHER" id="PTHR30419">
    <property type="entry name" value="HTH-TYPE TRANSCRIPTIONAL REGULATOR YBHD"/>
    <property type="match status" value="1"/>
</dbReference>
<keyword evidence="4" id="KW-0804">Transcription</keyword>
<dbReference type="Proteomes" id="UP000031671">
    <property type="component" value="Unassembled WGS sequence"/>
</dbReference>
<dbReference type="EMBL" id="BBRZ01000064">
    <property type="protein sequence ID" value="GAM57788.1"/>
    <property type="molecule type" value="Genomic_DNA"/>
</dbReference>
<dbReference type="RefSeq" id="WP_261836412.1">
    <property type="nucleotide sequence ID" value="NZ_AP024882.1"/>
</dbReference>
<dbReference type="Gene3D" id="1.10.10.10">
    <property type="entry name" value="Winged helix-like DNA-binding domain superfamily/Winged helix DNA-binding domain"/>
    <property type="match status" value="1"/>
</dbReference>
<sequence>MVNKVDTLDKRDLRRLELFSEIVASGGISNATLSTGLSQPVLSKELITLEKSLGVTLCNRGRSGFELTDEGRKVYSYANEITTMLHNYAAKLKGVQSKLTGHVRVGCLDNTVSLSSNPLSKAIENFYQLSDDVELSLEIGDYTQLNDKLAKNQLDMMIVVLDGLQNHTYFHIEPLFTERSYLYARKDVAKTFHDKGYSLEGARVNVGGYAADTMYRLLEVNKYQNLKLLDGWHVESGLMLTLSGTHISFLPTHLIENNHYGEQLEALQPDKWHFISQFSVVLKSHLRSLSPAASAFYNCLLEASNEHSVDG</sequence>
<evidence type="ECO:0000256" key="2">
    <source>
        <dbReference type="ARBA" id="ARBA00023015"/>
    </source>
</evidence>
<evidence type="ECO:0000313" key="6">
    <source>
        <dbReference type="EMBL" id="GAM57788.1"/>
    </source>
</evidence>
<proteinExistence type="inferred from homology"/>
<dbReference type="InterPro" id="IPR005119">
    <property type="entry name" value="LysR_subst-bd"/>
</dbReference>
<dbReference type="Gene3D" id="3.40.190.10">
    <property type="entry name" value="Periplasmic binding protein-like II"/>
    <property type="match status" value="1"/>
</dbReference>
<dbReference type="PROSITE" id="PS50931">
    <property type="entry name" value="HTH_LYSR"/>
    <property type="match status" value="1"/>
</dbReference>
<evidence type="ECO:0000256" key="3">
    <source>
        <dbReference type="ARBA" id="ARBA00023125"/>
    </source>
</evidence>
<dbReference type="GO" id="GO:0003700">
    <property type="term" value="F:DNA-binding transcription factor activity"/>
    <property type="evidence" value="ECO:0007669"/>
    <property type="project" value="InterPro"/>
</dbReference>
<gene>
    <name evidence="6" type="ORF">JCM19231_4200</name>
</gene>
<keyword evidence="2" id="KW-0805">Transcription regulation</keyword>
<dbReference type="GO" id="GO:0003677">
    <property type="term" value="F:DNA binding"/>
    <property type="evidence" value="ECO:0007669"/>
    <property type="project" value="UniProtKB-KW"/>
</dbReference>
<dbReference type="SUPFAM" id="SSF53850">
    <property type="entry name" value="Periplasmic binding protein-like II"/>
    <property type="match status" value="1"/>
</dbReference>
<comment type="similarity">
    <text evidence="1">Belongs to the LysR transcriptional regulatory family.</text>
</comment>
<dbReference type="PANTHER" id="PTHR30419:SF7">
    <property type="entry name" value="HTH-TYPE TRANSCRIPTIONAL REGULATOR TDCA"/>
    <property type="match status" value="1"/>
</dbReference>
<dbReference type="GO" id="GO:0005829">
    <property type="term" value="C:cytosol"/>
    <property type="evidence" value="ECO:0007669"/>
    <property type="project" value="TreeGrafter"/>
</dbReference>
<keyword evidence="7" id="KW-1185">Reference proteome</keyword>
<protein>
    <submittedName>
        <fullName evidence="6">Transcriptional regulator, lysR family</fullName>
    </submittedName>
</protein>
<dbReference type="InterPro" id="IPR036388">
    <property type="entry name" value="WH-like_DNA-bd_sf"/>
</dbReference>
<dbReference type="InterPro" id="IPR000847">
    <property type="entry name" value="LysR_HTH_N"/>
</dbReference>
<keyword evidence="3" id="KW-0238">DNA-binding</keyword>
<feature type="domain" description="HTH lysR-type" evidence="5">
    <location>
        <begin position="11"/>
        <end position="68"/>
    </location>
</feature>
<organism evidence="6 7">
    <name type="scientific">Vibrio ishigakensis</name>
    <dbReference type="NCBI Taxonomy" id="1481914"/>
    <lineage>
        <taxon>Bacteria</taxon>
        <taxon>Pseudomonadati</taxon>
        <taxon>Pseudomonadota</taxon>
        <taxon>Gammaproteobacteria</taxon>
        <taxon>Vibrionales</taxon>
        <taxon>Vibrionaceae</taxon>
        <taxon>Vibrio</taxon>
    </lineage>
</organism>
<reference evidence="6 7" key="2">
    <citation type="submission" date="2015-01" db="EMBL/GenBank/DDBJ databases">
        <authorList>
            <consortium name="NBRP consortium"/>
            <person name="Sawabe T."/>
            <person name="Meirelles P."/>
            <person name="Feng G."/>
            <person name="Sayaka M."/>
            <person name="Hattori M."/>
            <person name="Ohkuma M."/>
        </authorList>
    </citation>
    <scope>NUCLEOTIDE SEQUENCE [LARGE SCALE GENOMIC DNA]</scope>
    <source>
        <strain evidence="7">JCM 19231</strain>
    </source>
</reference>
<accession>A0A0B8P3C4</accession>
<dbReference type="SUPFAM" id="SSF46785">
    <property type="entry name" value="Winged helix' DNA-binding domain"/>
    <property type="match status" value="1"/>
</dbReference>
<evidence type="ECO:0000259" key="5">
    <source>
        <dbReference type="PROSITE" id="PS50931"/>
    </source>
</evidence>
<reference evidence="6 7" key="1">
    <citation type="submission" date="2015-01" db="EMBL/GenBank/DDBJ databases">
        <title>Vibrio sp. C1 JCM 19231 whole genome shotgun sequence.</title>
        <authorList>
            <person name="Sawabe T."/>
            <person name="Meirelles P."/>
            <person name="Feng G."/>
            <person name="Sayaka M."/>
            <person name="Hattori M."/>
            <person name="Ohkuma M."/>
        </authorList>
    </citation>
    <scope>NUCLEOTIDE SEQUENCE [LARGE SCALE GENOMIC DNA]</scope>
    <source>
        <strain evidence="7">JCM 19231</strain>
    </source>
</reference>
<dbReference type="CDD" id="cd05466">
    <property type="entry name" value="PBP2_LTTR_substrate"/>
    <property type="match status" value="1"/>
</dbReference>
<comment type="caution">
    <text evidence="6">The sequence shown here is derived from an EMBL/GenBank/DDBJ whole genome shotgun (WGS) entry which is preliminary data.</text>
</comment>